<proteinExistence type="predicted"/>
<evidence type="ECO:0000313" key="1">
    <source>
        <dbReference type="EMBL" id="CPR15349.1"/>
    </source>
</evidence>
<keyword evidence="2" id="KW-1185">Reference proteome</keyword>
<evidence type="ECO:0000313" key="2">
    <source>
        <dbReference type="Proteomes" id="UP000044377"/>
    </source>
</evidence>
<sequence length="53" mass="6487">MKYVWLITPYYLYPSSFKLHRRWLPLLTRITYLSKLIGIHSVAALMQLEIYWV</sequence>
<protein>
    <submittedName>
        <fullName evidence="1">Uncharacterized protein</fullName>
    </submittedName>
</protein>
<dbReference type="EMBL" id="CGIG01000001">
    <property type="protein sequence ID" value="CPR15349.1"/>
    <property type="molecule type" value="Genomic_DNA"/>
</dbReference>
<accession>A0A0G4JTN7</accession>
<name>A0A0G4JTN7_9GAMM</name>
<dbReference type="AlphaFoldDB" id="A0A0G4JTN7"/>
<organism evidence="1 2">
    <name type="scientific">Brenneria goodwinii</name>
    <dbReference type="NCBI Taxonomy" id="1109412"/>
    <lineage>
        <taxon>Bacteria</taxon>
        <taxon>Pseudomonadati</taxon>
        <taxon>Pseudomonadota</taxon>
        <taxon>Gammaproteobacteria</taxon>
        <taxon>Enterobacterales</taxon>
        <taxon>Pectobacteriaceae</taxon>
        <taxon>Brenneria</taxon>
    </lineage>
</organism>
<gene>
    <name evidence="1" type="ORF">BN1221_01460c</name>
</gene>
<reference evidence="2" key="1">
    <citation type="submission" date="2015-01" db="EMBL/GenBank/DDBJ databases">
        <authorList>
            <person name="Paterson Steve"/>
        </authorList>
    </citation>
    <scope>NUCLEOTIDE SEQUENCE [LARGE SCALE GENOMIC DNA]</scope>
    <source>
        <strain evidence="2">OBR1</strain>
    </source>
</reference>
<dbReference type="Proteomes" id="UP000044377">
    <property type="component" value="Unassembled WGS sequence"/>
</dbReference>